<protein>
    <submittedName>
        <fullName evidence="1">Uncharacterized protein</fullName>
    </submittedName>
</protein>
<sequence length="171" mass="19119">MRSFCAILSIFSPLLKQQQQPPPPPPCFTLHSPLISCRARATGRQGAAQQLVSPCRARRRVRYDNDDEDADEEYGNNVEFQMLEAYSDSARSEALLVRATIDDQEEEVLVFRGFSSCLSGRTAPDPSKSVLPAKALIQSIDVVRGPFDPSNIEYLEKGLTWEAFKTRLQAL</sequence>
<accession>A0ACB7W8S1</accession>
<evidence type="ECO:0000313" key="2">
    <source>
        <dbReference type="Proteomes" id="UP000827976"/>
    </source>
</evidence>
<name>A0ACB7W8S1_DIOAL</name>
<evidence type="ECO:0000313" key="1">
    <source>
        <dbReference type="EMBL" id="KAH7683801.1"/>
    </source>
</evidence>
<dbReference type="Proteomes" id="UP000827976">
    <property type="component" value="Chromosome 5"/>
</dbReference>
<proteinExistence type="predicted"/>
<keyword evidence="2" id="KW-1185">Reference proteome</keyword>
<gene>
    <name evidence="1" type="ORF">IHE45_05G206500</name>
</gene>
<reference evidence="2" key="1">
    <citation type="journal article" date="2022" name="Nat. Commun.">
        <title>Chromosome evolution and the genetic basis of agronomically important traits in greater yam.</title>
        <authorList>
            <person name="Bredeson J.V."/>
            <person name="Lyons J.B."/>
            <person name="Oniyinde I.O."/>
            <person name="Okereke N.R."/>
            <person name="Kolade O."/>
            <person name="Nnabue I."/>
            <person name="Nwadili C.O."/>
            <person name="Hribova E."/>
            <person name="Parker M."/>
            <person name="Nwogha J."/>
            <person name="Shu S."/>
            <person name="Carlson J."/>
            <person name="Kariba R."/>
            <person name="Muthemba S."/>
            <person name="Knop K."/>
            <person name="Barton G.J."/>
            <person name="Sherwood A.V."/>
            <person name="Lopez-Montes A."/>
            <person name="Asiedu R."/>
            <person name="Jamnadass R."/>
            <person name="Muchugi A."/>
            <person name="Goodstein D."/>
            <person name="Egesi C.N."/>
            <person name="Featherston J."/>
            <person name="Asfaw A."/>
            <person name="Simpson G.G."/>
            <person name="Dolezel J."/>
            <person name="Hendre P.S."/>
            <person name="Van Deynze A."/>
            <person name="Kumar P.L."/>
            <person name="Obidiegwu J.E."/>
            <person name="Bhattacharjee R."/>
            <person name="Rokhsar D.S."/>
        </authorList>
    </citation>
    <scope>NUCLEOTIDE SEQUENCE [LARGE SCALE GENOMIC DNA]</scope>
    <source>
        <strain evidence="2">cv. TDa95/00328</strain>
    </source>
</reference>
<dbReference type="EMBL" id="CM037015">
    <property type="protein sequence ID" value="KAH7683801.1"/>
    <property type="molecule type" value="Genomic_DNA"/>
</dbReference>
<organism evidence="1 2">
    <name type="scientific">Dioscorea alata</name>
    <name type="common">Purple yam</name>
    <dbReference type="NCBI Taxonomy" id="55571"/>
    <lineage>
        <taxon>Eukaryota</taxon>
        <taxon>Viridiplantae</taxon>
        <taxon>Streptophyta</taxon>
        <taxon>Embryophyta</taxon>
        <taxon>Tracheophyta</taxon>
        <taxon>Spermatophyta</taxon>
        <taxon>Magnoliopsida</taxon>
        <taxon>Liliopsida</taxon>
        <taxon>Dioscoreales</taxon>
        <taxon>Dioscoreaceae</taxon>
        <taxon>Dioscorea</taxon>
    </lineage>
</organism>
<comment type="caution">
    <text evidence="1">The sequence shown here is derived from an EMBL/GenBank/DDBJ whole genome shotgun (WGS) entry which is preliminary data.</text>
</comment>